<organism evidence="1 2">
    <name type="scientific">Anisodus tanguticus</name>
    <dbReference type="NCBI Taxonomy" id="243964"/>
    <lineage>
        <taxon>Eukaryota</taxon>
        <taxon>Viridiplantae</taxon>
        <taxon>Streptophyta</taxon>
        <taxon>Embryophyta</taxon>
        <taxon>Tracheophyta</taxon>
        <taxon>Spermatophyta</taxon>
        <taxon>Magnoliopsida</taxon>
        <taxon>eudicotyledons</taxon>
        <taxon>Gunneridae</taxon>
        <taxon>Pentapetalae</taxon>
        <taxon>asterids</taxon>
        <taxon>lamiids</taxon>
        <taxon>Solanales</taxon>
        <taxon>Solanaceae</taxon>
        <taxon>Solanoideae</taxon>
        <taxon>Hyoscyameae</taxon>
        <taxon>Anisodus</taxon>
    </lineage>
</organism>
<accession>A0AAE1RYV1</accession>
<gene>
    <name evidence="1" type="ORF">RND71_019114</name>
</gene>
<proteinExistence type="predicted"/>
<dbReference type="EMBL" id="JAVYJV010000010">
    <property type="protein sequence ID" value="KAK4360162.1"/>
    <property type="molecule type" value="Genomic_DNA"/>
</dbReference>
<evidence type="ECO:0000313" key="1">
    <source>
        <dbReference type="EMBL" id="KAK4360162.1"/>
    </source>
</evidence>
<comment type="caution">
    <text evidence="1">The sequence shown here is derived from an EMBL/GenBank/DDBJ whole genome shotgun (WGS) entry which is preliminary data.</text>
</comment>
<dbReference type="AlphaFoldDB" id="A0AAE1RYV1"/>
<name>A0AAE1RYV1_9SOLA</name>
<dbReference type="Proteomes" id="UP001291623">
    <property type="component" value="Unassembled WGS sequence"/>
</dbReference>
<reference evidence="1" key="1">
    <citation type="submission" date="2023-12" db="EMBL/GenBank/DDBJ databases">
        <title>Genome assembly of Anisodus tanguticus.</title>
        <authorList>
            <person name="Wang Y.-J."/>
        </authorList>
    </citation>
    <scope>NUCLEOTIDE SEQUENCE</scope>
    <source>
        <strain evidence="1">KB-2021</strain>
        <tissue evidence="1">Leaf</tissue>
    </source>
</reference>
<protein>
    <submittedName>
        <fullName evidence="1">Uncharacterized protein</fullName>
    </submittedName>
</protein>
<keyword evidence="2" id="KW-1185">Reference proteome</keyword>
<sequence>MEKNLYCATDSGNADYPYCKRQNSGIPAYSPSCQPIRDLPDNFFNKFIQMEEPIHAPNTPIKVNRDVLMFLECSQQKVQTIPLLIVLASSFWARAFIALTHPHQRATEGKDEFYDNYGVYSVQEIIKSGKCFQNRTTRVINYLFMFVNLDLRVSFKGKLYRFMPKKKEKCIDSCQERSLSTDLSAINTSNGEESEASLRRKIAELDTRISLVRAKKKEVDYLLNLSKK</sequence>
<evidence type="ECO:0000313" key="2">
    <source>
        <dbReference type="Proteomes" id="UP001291623"/>
    </source>
</evidence>